<proteinExistence type="predicted"/>
<protein>
    <submittedName>
        <fullName evidence="1">Uncharacterized protein</fullName>
    </submittedName>
</protein>
<dbReference type="Proteomes" id="UP001054945">
    <property type="component" value="Unassembled WGS sequence"/>
</dbReference>
<keyword evidence="2" id="KW-1185">Reference proteome</keyword>
<dbReference type="EMBL" id="BPLR01006675">
    <property type="protein sequence ID" value="GIY11656.1"/>
    <property type="molecule type" value="Genomic_DNA"/>
</dbReference>
<comment type="caution">
    <text evidence="1">The sequence shown here is derived from an EMBL/GenBank/DDBJ whole genome shotgun (WGS) entry which is preliminary data.</text>
</comment>
<accession>A0AAV4QRZ0</accession>
<evidence type="ECO:0000313" key="1">
    <source>
        <dbReference type="EMBL" id="GIY11656.1"/>
    </source>
</evidence>
<gene>
    <name evidence="1" type="ORF">CEXT_403701</name>
</gene>
<dbReference type="AlphaFoldDB" id="A0AAV4QRZ0"/>
<evidence type="ECO:0000313" key="2">
    <source>
        <dbReference type="Proteomes" id="UP001054945"/>
    </source>
</evidence>
<sequence>MHYQAPYFTTFLNTVNYGDSIPSKEIQVKLIIVLSPRSYLRFLATVLPLEVSEGAAAPGGGGVEDWCGSLENRADHCVKSCQNITTKSPQVSKNLHFLFR</sequence>
<organism evidence="1 2">
    <name type="scientific">Caerostris extrusa</name>
    <name type="common">Bark spider</name>
    <name type="synonym">Caerostris bankana</name>
    <dbReference type="NCBI Taxonomy" id="172846"/>
    <lineage>
        <taxon>Eukaryota</taxon>
        <taxon>Metazoa</taxon>
        <taxon>Ecdysozoa</taxon>
        <taxon>Arthropoda</taxon>
        <taxon>Chelicerata</taxon>
        <taxon>Arachnida</taxon>
        <taxon>Araneae</taxon>
        <taxon>Araneomorphae</taxon>
        <taxon>Entelegynae</taxon>
        <taxon>Araneoidea</taxon>
        <taxon>Araneidae</taxon>
        <taxon>Caerostris</taxon>
    </lineage>
</organism>
<name>A0AAV4QRZ0_CAEEX</name>
<reference evidence="1 2" key="1">
    <citation type="submission" date="2021-06" db="EMBL/GenBank/DDBJ databases">
        <title>Caerostris extrusa draft genome.</title>
        <authorList>
            <person name="Kono N."/>
            <person name="Arakawa K."/>
        </authorList>
    </citation>
    <scope>NUCLEOTIDE SEQUENCE [LARGE SCALE GENOMIC DNA]</scope>
</reference>